<feature type="domain" description="Ig-like" evidence="4">
    <location>
        <begin position="29"/>
        <end position="118"/>
    </location>
</feature>
<evidence type="ECO:0000256" key="3">
    <source>
        <dbReference type="SAM" id="MobiDB-lite"/>
    </source>
</evidence>
<feature type="domain" description="Ig-like" evidence="4">
    <location>
        <begin position="422"/>
        <end position="515"/>
    </location>
</feature>
<organism evidence="6 7">
    <name type="scientific">Catharus ustulatus</name>
    <name type="common">Russet-backed thrush</name>
    <name type="synonym">Hylocichla ustulatus</name>
    <dbReference type="NCBI Taxonomy" id="91951"/>
    <lineage>
        <taxon>Eukaryota</taxon>
        <taxon>Metazoa</taxon>
        <taxon>Chordata</taxon>
        <taxon>Craniata</taxon>
        <taxon>Vertebrata</taxon>
        <taxon>Euteleostomi</taxon>
        <taxon>Archelosauria</taxon>
        <taxon>Archosauria</taxon>
        <taxon>Dinosauria</taxon>
        <taxon>Saurischia</taxon>
        <taxon>Theropoda</taxon>
        <taxon>Coelurosauria</taxon>
        <taxon>Aves</taxon>
        <taxon>Neognathae</taxon>
        <taxon>Neoaves</taxon>
        <taxon>Telluraves</taxon>
        <taxon>Australaves</taxon>
        <taxon>Passeriformes</taxon>
        <taxon>Turdidae</taxon>
        <taxon>Catharus</taxon>
    </lineage>
</organism>
<dbReference type="AlphaFoldDB" id="A0A8C3UAA2"/>
<dbReference type="InterPro" id="IPR036179">
    <property type="entry name" value="Ig-like_dom_sf"/>
</dbReference>
<evidence type="ECO:0000313" key="6">
    <source>
        <dbReference type="Ensembl" id="ENSCUSP00005012634.1"/>
    </source>
</evidence>
<dbReference type="InterPro" id="IPR003599">
    <property type="entry name" value="Ig_sub"/>
</dbReference>
<dbReference type="InterPro" id="IPR007110">
    <property type="entry name" value="Ig-like_dom"/>
</dbReference>
<dbReference type="Proteomes" id="UP000694563">
    <property type="component" value="Chromosome 7"/>
</dbReference>
<dbReference type="PANTHER" id="PTHR13817:SF151">
    <property type="entry name" value="TITIN"/>
    <property type="match status" value="1"/>
</dbReference>
<evidence type="ECO:0000256" key="2">
    <source>
        <dbReference type="ARBA" id="ARBA00023319"/>
    </source>
</evidence>
<dbReference type="InterPro" id="IPR050964">
    <property type="entry name" value="Striated_Muscle_Regulatory"/>
</dbReference>
<sequence length="763" mass="83579">MHSYLHSLPACSSSTSVPLTIDLYLPTEPAVFVKKLSDFSVEQGKSIVLESSYIGTPPISVTWKRNGMPIAQSQRCTVTTTEKSGILEIFNSTKNDEGEYTCEVANEAGGDVCHSLVSILEPPYFVTHLDRVEVKVGEPLTLKCQIGGSPEIKVSWYKDDTKLRSTQAYKMHFKNNVATLAFSAVEDSNIGEYICKAENSIGFATSTALLVVKGDGPRATLVWGSWLPTDSGDYYCFAERQLPPTFTRKLKDIQEVVGAPVTFDCRITGSEPIQVSWYKDGVLLSNTDNILHILNVDTADVGEYHCKAVNDVGSDSCIGSVTLREPPSFVKKPEPLDVLSGANITFTSIVKGSPPLEVKWFRGSVELVPGPRCNMTLQDSLAELELFDVHPLESGDYTCQVSNEAGKISCTTHLFVKGASKPPYFITPLEPVQVTVGDSASLQFVFDCGIAGSEPIEVSWFKDGARVKEDYNVHTSFVDNVATLQILKTDRNLIGQYTCTAVNAIGTASSSEGKTPPFFDIPLTPVDGIIGESADFECHVSGTQPIRVTWAKDGQEIRTGKNYQISYVDNTAHLTILRVDRGDSGTYACYASNEVGKDSCTAQLAVKDVPGPVRNLEVTETYDGEVGLAWQEPESDGGSKIIGYVVERRDVKRKTWIVVTDRAENCEYTVTGLQKGGVEYLFRVSARNRVGTGEPVETDTPVEHSDQTKSSVQLTWEPPLEDGGSPILGYIIERQEEGTDKWIRCNPKLVPALTFKVQYSLHQ</sequence>
<dbReference type="FunFam" id="2.60.40.10:FF:000811">
    <property type="entry name" value="Titin a"/>
    <property type="match status" value="1"/>
</dbReference>
<dbReference type="InterPro" id="IPR013783">
    <property type="entry name" value="Ig-like_fold"/>
</dbReference>
<dbReference type="Pfam" id="PF00041">
    <property type="entry name" value="fn3"/>
    <property type="match status" value="1"/>
</dbReference>
<dbReference type="GO" id="GO:0031430">
    <property type="term" value="C:M band"/>
    <property type="evidence" value="ECO:0007669"/>
    <property type="project" value="TreeGrafter"/>
</dbReference>
<dbReference type="SUPFAM" id="SSF48726">
    <property type="entry name" value="Immunoglobulin"/>
    <property type="match status" value="6"/>
</dbReference>
<dbReference type="CDD" id="cd00063">
    <property type="entry name" value="FN3"/>
    <property type="match status" value="2"/>
</dbReference>
<dbReference type="InterPro" id="IPR013098">
    <property type="entry name" value="Ig_I-set"/>
</dbReference>
<accession>A0A8C3UAA2</accession>
<dbReference type="Ensembl" id="ENSCUST00005013150.1">
    <property type="protein sequence ID" value="ENSCUSP00005012634.1"/>
    <property type="gene ID" value="ENSCUSG00005008094.1"/>
</dbReference>
<dbReference type="PANTHER" id="PTHR13817">
    <property type="entry name" value="TITIN"/>
    <property type="match status" value="1"/>
</dbReference>
<reference evidence="6" key="3">
    <citation type="submission" date="2025-09" db="UniProtKB">
        <authorList>
            <consortium name="Ensembl"/>
        </authorList>
    </citation>
    <scope>IDENTIFICATION</scope>
</reference>
<protein>
    <recommendedName>
        <fullName evidence="8">Titin</fullName>
    </recommendedName>
</protein>
<keyword evidence="1" id="KW-0677">Repeat</keyword>
<dbReference type="CDD" id="cd00096">
    <property type="entry name" value="Ig"/>
    <property type="match status" value="2"/>
</dbReference>
<evidence type="ECO:0000259" key="4">
    <source>
        <dbReference type="PROSITE" id="PS50835"/>
    </source>
</evidence>
<reference evidence="6" key="1">
    <citation type="submission" date="2020-10" db="EMBL/GenBank/DDBJ databases">
        <title>Catharus ustulatus (Swainson's thrush) genome, bCatUst1, primary haplotype v2.</title>
        <authorList>
            <person name="Delmore K."/>
            <person name="Vafadar M."/>
            <person name="Formenti G."/>
            <person name="Chow W."/>
            <person name="Pelan S."/>
            <person name="Howe K."/>
            <person name="Rhie A."/>
            <person name="Mountcastle J."/>
            <person name="Haase B."/>
            <person name="Fedrigo O."/>
            <person name="Jarvis E.D."/>
        </authorList>
    </citation>
    <scope>NUCLEOTIDE SEQUENCE [LARGE SCALE GENOMIC DNA]</scope>
</reference>
<keyword evidence="2" id="KW-0393">Immunoglobulin domain</keyword>
<reference evidence="6" key="2">
    <citation type="submission" date="2025-08" db="UniProtKB">
        <authorList>
            <consortium name="Ensembl"/>
        </authorList>
    </citation>
    <scope>IDENTIFICATION</scope>
</reference>
<dbReference type="PROSITE" id="PS50835">
    <property type="entry name" value="IG_LIKE"/>
    <property type="match status" value="6"/>
</dbReference>
<dbReference type="SMART" id="SM00409">
    <property type="entry name" value="IG"/>
    <property type="match status" value="6"/>
</dbReference>
<dbReference type="SMART" id="SM00060">
    <property type="entry name" value="FN3"/>
    <property type="match status" value="2"/>
</dbReference>
<dbReference type="PROSITE" id="PS50853">
    <property type="entry name" value="FN3"/>
    <property type="match status" value="1"/>
</dbReference>
<feature type="domain" description="Ig-like" evidence="4">
    <location>
        <begin position="516"/>
        <end position="605"/>
    </location>
</feature>
<name>A0A8C3UAA2_CATUS</name>
<feature type="region of interest" description="Disordered" evidence="3">
    <location>
        <begin position="691"/>
        <end position="712"/>
    </location>
</feature>
<feature type="domain" description="Ig-like" evidence="4">
    <location>
        <begin position="123"/>
        <end position="211"/>
    </location>
</feature>
<dbReference type="SMART" id="SM00408">
    <property type="entry name" value="IGc2"/>
    <property type="match status" value="6"/>
</dbReference>
<feature type="domain" description="Fibronectin type-III" evidence="5">
    <location>
        <begin position="612"/>
        <end position="708"/>
    </location>
</feature>
<keyword evidence="7" id="KW-1185">Reference proteome</keyword>
<dbReference type="Pfam" id="PF07679">
    <property type="entry name" value="I-set"/>
    <property type="match status" value="6"/>
</dbReference>
<dbReference type="InterPro" id="IPR003961">
    <property type="entry name" value="FN3_dom"/>
</dbReference>
<evidence type="ECO:0000259" key="5">
    <source>
        <dbReference type="PROSITE" id="PS50853"/>
    </source>
</evidence>
<dbReference type="FunFam" id="2.60.40.10:FF:000022">
    <property type="entry name" value="Cardiac titin"/>
    <property type="match status" value="6"/>
</dbReference>
<dbReference type="SUPFAM" id="SSF49265">
    <property type="entry name" value="Fibronectin type III"/>
    <property type="match status" value="1"/>
</dbReference>
<evidence type="ECO:0000313" key="7">
    <source>
        <dbReference type="Proteomes" id="UP000694563"/>
    </source>
</evidence>
<proteinExistence type="predicted"/>
<dbReference type="GO" id="GO:0045214">
    <property type="term" value="P:sarcomere organization"/>
    <property type="evidence" value="ECO:0007669"/>
    <property type="project" value="TreeGrafter"/>
</dbReference>
<feature type="domain" description="Ig-like" evidence="4">
    <location>
        <begin position="327"/>
        <end position="409"/>
    </location>
</feature>
<feature type="domain" description="Ig-like" evidence="4">
    <location>
        <begin position="244"/>
        <end position="322"/>
    </location>
</feature>
<evidence type="ECO:0008006" key="8">
    <source>
        <dbReference type="Google" id="ProtNLM"/>
    </source>
</evidence>
<dbReference type="InterPro" id="IPR003598">
    <property type="entry name" value="Ig_sub2"/>
</dbReference>
<dbReference type="InterPro" id="IPR036116">
    <property type="entry name" value="FN3_sf"/>
</dbReference>
<dbReference type="Gene3D" id="2.60.40.10">
    <property type="entry name" value="Immunoglobulins"/>
    <property type="match status" value="8"/>
</dbReference>
<evidence type="ECO:0000256" key="1">
    <source>
        <dbReference type="ARBA" id="ARBA00022737"/>
    </source>
</evidence>